<evidence type="ECO:0000256" key="1">
    <source>
        <dbReference type="SAM" id="SignalP"/>
    </source>
</evidence>
<proteinExistence type="predicted"/>
<dbReference type="Proteomes" id="UP000242498">
    <property type="component" value="Chromosome I"/>
</dbReference>
<feature type="signal peptide" evidence="1">
    <location>
        <begin position="1"/>
        <end position="21"/>
    </location>
</feature>
<dbReference type="AlphaFoldDB" id="A0A285C089"/>
<organism evidence="2 3">
    <name type="scientific">Nitrosomonas ureae</name>
    <dbReference type="NCBI Taxonomy" id="44577"/>
    <lineage>
        <taxon>Bacteria</taxon>
        <taxon>Pseudomonadati</taxon>
        <taxon>Pseudomonadota</taxon>
        <taxon>Betaproteobacteria</taxon>
        <taxon>Nitrosomonadales</taxon>
        <taxon>Nitrosomonadaceae</taxon>
        <taxon>Nitrosomonas</taxon>
    </lineage>
</organism>
<evidence type="ECO:0008006" key="4">
    <source>
        <dbReference type="Google" id="ProtNLM"/>
    </source>
</evidence>
<name>A0A285C089_9PROT</name>
<dbReference type="OrthoDB" id="8550036at2"/>
<gene>
    <name evidence="2" type="ORF">SAMN06296273_2402</name>
</gene>
<keyword evidence="1" id="KW-0732">Signal</keyword>
<dbReference type="PROSITE" id="PS51257">
    <property type="entry name" value="PROKAR_LIPOPROTEIN"/>
    <property type="match status" value="1"/>
</dbReference>
<dbReference type="EMBL" id="LT907782">
    <property type="protein sequence ID" value="SNX60942.1"/>
    <property type="molecule type" value="Genomic_DNA"/>
</dbReference>
<sequence>MNKISLSILLISSLLILAGCAEQQGPAERAGEKIDKGIQNSKDAVSDAIENAGDKIEDVTDRY</sequence>
<reference evidence="2 3" key="1">
    <citation type="submission" date="2017-08" db="EMBL/GenBank/DDBJ databases">
        <authorList>
            <person name="de Groot N.N."/>
        </authorList>
    </citation>
    <scope>NUCLEOTIDE SEQUENCE [LARGE SCALE GENOMIC DNA]</scope>
    <source>
        <strain evidence="2 3">Nm15</strain>
    </source>
</reference>
<accession>A0A285C089</accession>
<protein>
    <recommendedName>
        <fullName evidence="4">Entericidin EcnA/B family protein</fullName>
    </recommendedName>
</protein>
<evidence type="ECO:0000313" key="2">
    <source>
        <dbReference type="EMBL" id="SNX60942.1"/>
    </source>
</evidence>
<evidence type="ECO:0000313" key="3">
    <source>
        <dbReference type="Proteomes" id="UP000242498"/>
    </source>
</evidence>
<feature type="chain" id="PRO_5011995571" description="Entericidin EcnA/B family protein" evidence="1">
    <location>
        <begin position="22"/>
        <end position="63"/>
    </location>
</feature>
<dbReference type="RefSeq" id="WP_096293669.1">
    <property type="nucleotide sequence ID" value="NZ_LT907782.1"/>
</dbReference>